<keyword evidence="2" id="KW-1185">Reference proteome</keyword>
<name>A0A0R3UIG5_MESCO</name>
<dbReference type="Proteomes" id="UP000267029">
    <property type="component" value="Unassembled WGS sequence"/>
</dbReference>
<reference evidence="3" key="2">
    <citation type="submission" date="2019-11" db="UniProtKB">
        <authorList>
            <consortium name="WormBaseParasite"/>
        </authorList>
    </citation>
    <scope>IDENTIFICATION</scope>
</reference>
<organism evidence="1 2">
    <name type="scientific">Mesocestoides corti</name>
    <name type="common">Flatworm</name>
    <dbReference type="NCBI Taxonomy" id="53468"/>
    <lineage>
        <taxon>Eukaryota</taxon>
        <taxon>Metazoa</taxon>
        <taxon>Spiralia</taxon>
        <taxon>Lophotrochozoa</taxon>
        <taxon>Platyhelminthes</taxon>
        <taxon>Cestoda</taxon>
        <taxon>Eucestoda</taxon>
        <taxon>Cyclophyllidea</taxon>
        <taxon>Mesocestoididae</taxon>
        <taxon>Mesocestoides</taxon>
    </lineage>
</organism>
<dbReference type="EMBL" id="UXSR01005339">
    <property type="protein sequence ID" value="VDD81213.1"/>
    <property type="molecule type" value="Genomic_DNA"/>
</dbReference>
<reference evidence="1 2" key="1">
    <citation type="submission" date="2018-10" db="EMBL/GenBank/DDBJ databases">
        <authorList>
            <consortium name="Pathogen Informatics"/>
        </authorList>
    </citation>
    <scope>NUCLEOTIDE SEQUENCE [LARGE SCALE GENOMIC DNA]</scope>
</reference>
<proteinExistence type="predicted"/>
<accession>A0A0R3UIG5</accession>
<dbReference type="AlphaFoldDB" id="A0A0R3UIG5"/>
<evidence type="ECO:0000313" key="3">
    <source>
        <dbReference type="WBParaSite" id="MCU_003431-RA"/>
    </source>
</evidence>
<protein>
    <submittedName>
        <fullName evidence="3">NAC domain-containing protein</fullName>
    </submittedName>
</protein>
<dbReference type="WBParaSite" id="MCU_003431-RA">
    <property type="protein sequence ID" value="MCU_003431-RA"/>
    <property type="gene ID" value="MCU_003431"/>
</dbReference>
<evidence type="ECO:0000313" key="1">
    <source>
        <dbReference type="EMBL" id="VDD81213.1"/>
    </source>
</evidence>
<sequence>MLPTWTTVQRLQRKRIVEDTERSACIWVSMSEAHVKKIGEGDNTHLIRAHRGFGAHDSFHQRDGEMGGLKDNEWIFHRSNDPNSAQLTRSSMGIIVTLVICPNGGKDSGYCLTFVV</sequence>
<gene>
    <name evidence="1" type="ORF">MCOS_LOCUS7216</name>
</gene>
<evidence type="ECO:0000313" key="2">
    <source>
        <dbReference type="Proteomes" id="UP000267029"/>
    </source>
</evidence>